<dbReference type="EMBL" id="JACRSV010000007">
    <property type="protein sequence ID" value="MBC8560996.1"/>
    <property type="molecule type" value="Genomic_DNA"/>
</dbReference>
<dbReference type="InterPro" id="IPR001537">
    <property type="entry name" value="SpoU_MeTrfase"/>
</dbReference>
<dbReference type="AlphaFoldDB" id="A0A926E8A9"/>
<dbReference type="InterPro" id="IPR004441">
    <property type="entry name" value="rRNA_MeTrfase_TrmH"/>
</dbReference>
<sequence length="273" mass="29367">MKTNERNKSSFSRRQAEEGNLYDNVIAGRNAVLEALNSEDKVDTVFVVKGQAGGTIIKIISEAKQLGYPVKEISPQKMDAMAGGVNHQGVLLTLSAVQYYNVDDIICKAKENDEEPFLIIADEIEDPHNLGALIRTAETAGAHGIIIPKRRNVGVTSAVYKASAGAAAHLPVARVSNLAATVDELKEKGLWVYGCDMEGQTWCQTDFSGGVALIVGSEGRGISRLLKEKCDVLVTLPMKGKITSLNASVAGGIVMYEVARQRSKLKALAPKER</sequence>
<feature type="domain" description="RNA 2-O ribose methyltransferase substrate binding" evidence="4">
    <location>
        <begin position="25"/>
        <end position="100"/>
    </location>
</feature>
<dbReference type="PANTHER" id="PTHR46429">
    <property type="entry name" value="23S RRNA (GUANOSINE-2'-O-)-METHYLTRANSFERASE RLMB"/>
    <property type="match status" value="1"/>
</dbReference>
<comment type="caution">
    <text evidence="5">The sequence shown here is derived from an EMBL/GenBank/DDBJ whole genome shotgun (WGS) entry which is preliminary data.</text>
</comment>
<evidence type="ECO:0000256" key="2">
    <source>
        <dbReference type="ARBA" id="ARBA00022603"/>
    </source>
</evidence>
<dbReference type="SUPFAM" id="SSF55315">
    <property type="entry name" value="L30e-like"/>
    <property type="match status" value="1"/>
</dbReference>
<dbReference type="SUPFAM" id="SSF75217">
    <property type="entry name" value="alpha/beta knot"/>
    <property type="match status" value="1"/>
</dbReference>
<dbReference type="Pfam" id="PF00588">
    <property type="entry name" value="SpoU_methylase"/>
    <property type="match status" value="1"/>
</dbReference>
<reference evidence="5" key="1">
    <citation type="submission" date="2020-08" db="EMBL/GenBank/DDBJ databases">
        <title>Genome public.</title>
        <authorList>
            <person name="Liu C."/>
            <person name="Sun Q."/>
        </authorList>
    </citation>
    <scope>NUCLEOTIDE SEQUENCE</scope>
    <source>
        <strain evidence="5">NSJ-33</strain>
    </source>
</reference>
<dbReference type="GO" id="GO:0006396">
    <property type="term" value="P:RNA processing"/>
    <property type="evidence" value="ECO:0007669"/>
    <property type="project" value="InterPro"/>
</dbReference>
<dbReference type="RefSeq" id="WP_249296297.1">
    <property type="nucleotide sequence ID" value="NZ_JACRSV010000007.1"/>
</dbReference>
<protein>
    <submittedName>
        <fullName evidence="5">23S rRNA (Guanosine(2251)-2'-O)-methyltransferase RlmB</fullName>
    </submittedName>
</protein>
<organism evidence="5 6">
    <name type="scientific">Fumia xinanensis</name>
    <dbReference type="NCBI Taxonomy" id="2763659"/>
    <lineage>
        <taxon>Bacteria</taxon>
        <taxon>Bacillati</taxon>
        <taxon>Bacillota</taxon>
        <taxon>Clostridia</taxon>
        <taxon>Eubacteriales</taxon>
        <taxon>Oscillospiraceae</taxon>
        <taxon>Fumia</taxon>
    </lineage>
</organism>
<dbReference type="SMART" id="SM00967">
    <property type="entry name" value="SpoU_sub_bind"/>
    <property type="match status" value="1"/>
</dbReference>
<dbReference type="GO" id="GO:0005829">
    <property type="term" value="C:cytosol"/>
    <property type="evidence" value="ECO:0007669"/>
    <property type="project" value="TreeGrafter"/>
</dbReference>
<dbReference type="Gene3D" id="3.40.1280.10">
    <property type="match status" value="1"/>
</dbReference>
<dbReference type="FunFam" id="3.40.1280.10:FF:000008">
    <property type="entry name" value="Group 3 RNA methyltransferase TrmH"/>
    <property type="match status" value="1"/>
</dbReference>
<dbReference type="GO" id="GO:0032259">
    <property type="term" value="P:methylation"/>
    <property type="evidence" value="ECO:0007669"/>
    <property type="project" value="UniProtKB-KW"/>
</dbReference>
<dbReference type="GO" id="GO:0003723">
    <property type="term" value="F:RNA binding"/>
    <property type="evidence" value="ECO:0007669"/>
    <property type="project" value="InterPro"/>
</dbReference>
<dbReference type="InterPro" id="IPR029026">
    <property type="entry name" value="tRNA_m1G_MTases_N"/>
</dbReference>
<dbReference type="Proteomes" id="UP000610760">
    <property type="component" value="Unassembled WGS sequence"/>
</dbReference>
<gene>
    <name evidence="5" type="primary">rlmB</name>
    <name evidence="5" type="ORF">H8710_13090</name>
</gene>
<dbReference type="CDD" id="cd18103">
    <property type="entry name" value="SpoU-like_RlmB"/>
    <property type="match status" value="1"/>
</dbReference>
<keyword evidence="3" id="KW-0808">Transferase</keyword>
<keyword evidence="2" id="KW-0489">Methyltransferase</keyword>
<dbReference type="NCBIfam" id="TIGR00186">
    <property type="entry name" value="rRNA_methyl_3"/>
    <property type="match status" value="1"/>
</dbReference>
<comment type="similarity">
    <text evidence="1">Belongs to the class IV-like SAM-binding methyltransferase superfamily. RNA methyltransferase TrmH family.</text>
</comment>
<evidence type="ECO:0000259" key="4">
    <source>
        <dbReference type="SMART" id="SM00967"/>
    </source>
</evidence>
<evidence type="ECO:0000256" key="1">
    <source>
        <dbReference type="ARBA" id="ARBA00007228"/>
    </source>
</evidence>
<dbReference type="GO" id="GO:0008173">
    <property type="term" value="F:RNA methyltransferase activity"/>
    <property type="evidence" value="ECO:0007669"/>
    <property type="project" value="InterPro"/>
</dbReference>
<dbReference type="InterPro" id="IPR013123">
    <property type="entry name" value="SpoU_subst-bd"/>
</dbReference>
<dbReference type="Gene3D" id="3.30.1330.30">
    <property type="match status" value="1"/>
</dbReference>
<keyword evidence="6" id="KW-1185">Reference proteome</keyword>
<evidence type="ECO:0000313" key="6">
    <source>
        <dbReference type="Proteomes" id="UP000610760"/>
    </source>
</evidence>
<dbReference type="PANTHER" id="PTHR46429:SF1">
    <property type="entry name" value="23S RRNA (GUANOSINE-2'-O-)-METHYLTRANSFERASE RLMB"/>
    <property type="match status" value="1"/>
</dbReference>
<proteinExistence type="inferred from homology"/>
<evidence type="ECO:0000313" key="5">
    <source>
        <dbReference type="EMBL" id="MBC8560996.1"/>
    </source>
</evidence>
<name>A0A926E8A9_9FIRM</name>
<dbReference type="InterPro" id="IPR029028">
    <property type="entry name" value="Alpha/beta_knot_MTases"/>
</dbReference>
<dbReference type="InterPro" id="IPR029064">
    <property type="entry name" value="Ribosomal_eL30-like_sf"/>
</dbReference>
<accession>A0A926E8A9</accession>
<evidence type="ECO:0000256" key="3">
    <source>
        <dbReference type="ARBA" id="ARBA00022679"/>
    </source>
</evidence>
<dbReference type="Pfam" id="PF08032">
    <property type="entry name" value="SpoU_sub_bind"/>
    <property type="match status" value="1"/>
</dbReference>